<protein>
    <submittedName>
        <fullName evidence="1">Uncharacterized protein</fullName>
    </submittedName>
</protein>
<gene>
    <name evidence="1" type="ORF">Q5H91_07585</name>
</gene>
<accession>A0ABT9EJD1</accession>
<proteinExistence type="predicted"/>
<dbReference type="RefSeq" id="WP_305172766.1">
    <property type="nucleotide sequence ID" value="NZ_JAUUDS010000002.1"/>
</dbReference>
<evidence type="ECO:0000313" key="1">
    <source>
        <dbReference type="EMBL" id="MDP1027069.1"/>
    </source>
</evidence>
<dbReference type="EMBL" id="JAUUDS010000002">
    <property type="protein sequence ID" value="MDP1027069.1"/>
    <property type="molecule type" value="Genomic_DNA"/>
</dbReference>
<name>A0ABT9EJD1_9SPHN</name>
<keyword evidence="2" id="KW-1185">Reference proteome</keyword>
<organism evidence="1 2">
    <name type="scientific">Sphingomonas aurea</name>
    <dbReference type="NCBI Taxonomy" id="3063994"/>
    <lineage>
        <taxon>Bacteria</taxon>
        <taxon>Pseudomonadati</taxon>
        <taxon>Pseudomonadota</taxon>
        <taxon>Alphaproteobacteria</taxon>
        <taxon>Sphingomonadales</taxon>
        <taxon>Sphingomonadaceae</taxon>
        <taxon>Sphingomonas</taxon>
    </lineage>
</organism>
<comment type="caution">
    <text evidence="1">The sequence shown here is derived from an EMBL/GenBank/DDBJ whole genome shotgun (WGS) entry which is preliminary data.</text>
</comment>
<sequence>MAFASGAANLLGIRELGRRLFNKQRAYGQKSAFDRPCAVALTAPSWLKAAKLRQAFSNGDTALCLIRRADLA</sequence>
<reference evidence="1 2" key="1">
    <citation type="submission" date="2023-07" db="EMBL/GenBank/DDBJ databases">
        <authorList>
            <person name="Kim M.K."/>
        </authorList>
    </citation>
    <scope>NUCLEOTIDE SEQUENCE [LARGE SCALE GENOMIC DNA]</scope>
    <source>
        <strain evidence="1 2">KR1UV-12</strain>
    </source>
</reference>
<dbReference type="Proteomes" id="UP001230685">
    <property type="component" value="Unassembled WGS sequence"/>
</dbReference>
<evidence type="ECO:0000313" key="2">
    <source>
        <dbReference type="Proteomes" id="UP001230685"/>
    </source>
</evidence>